<dbReference type="AlphaFoldDB" id="A0A7V8V3H0"/>
<evidence type="ECO:0000313" key="2">
    <source>
        <dbReference type="Proteomes" id="UP000551616"/>
    </source>
</evidence>
<proteinExistence type="predicted"/>
<comment type="caution">
    <text evidence="1">The sequence shown here is derived from an EMBL/GenBank/DDBJ whole genome shotgun (WGS) entry which is preliminary data.</text>
</comment>
<protein>
    <recommendedName>
        <fullName evidence="3">Type I restriction endonuclease subunit M</fullName>
    </recommendedName>
</protein>
<name>A0A7V8V3H0_9BACT</name>
<gene>
    <name evidence="1" type="ORF">HOV93_12420</name>
</gene>
<reference evidence="1 2" key="1">
    <citation type="submission" date="2020-05" db="EMBL/GenBank/DDBJ databases">
        <title>Bremerella alba sp. nov., a novel planctomycete isolated from the surface of the macroalga Fucus spiralis.</title>
        <authorList>
            <person name="Godinho O."/>
            <person name="Botelho R."/>
            <person name="Albuquerque L."/>
            <person name="Wiegand S."/>
            <person name="Da Costa M.S."/>
            <person name="Lobo-Da-Cunha A."/>
            <person name="Jogler C."/>
            <person name="Lage O.M."/>
        </authorList>
    </citation>
    <scope>NUCLEOTIDE SEQUENCE [LARGE SCALE GENOMIC DNA]</scope>
    <source>
        <strain evidence="1 2">FF15</strain>
    </source>
</reference>
<dbReference type="RefSeq" id="WP_207395573.1">
    <property type="nucleotide sequence ID" value="NZ_JABRWO010000003.1"/>
</dbReference>
<evidence type="ECO:0000313" key="1">
    <source>
        <dbReference type="EMBL" id="MBA2114086.1"/>
    </source>
</evidence>
<dbReference type="EMBL" id="JABRWO010000003">
    <property type="protein sequence ID" value="MBA2114086.1"/>
    <property type="molecule type" value="Genomic_DNA"/>
</dbReference>
<sequence length="97" mass="11016">MVAKNDRKPLFALGKIVATPAAIELLQQHSRTPLEFITRHHQGDWGDLCEEDRNANETALNDGIRLFSAYNLNDDDRIWVITEADRTSTCVLTPDCY</sequence>
<evidence type="ECO:0008006" key="3">
    <source>
        <dbReference type="Google" id="ProtNLM"/>
    </source>
</evidence>
<dbReference type="Proteomes" id="UP000551616">
    <property type="component" value="Unassembled WGS sequence"/>
</dbReference>
<accession>A0A7V8V3H0</accession>
<organism evidence="1 2">
    <name type="scientific">Bremerella alba</name>
    <dbReference type="NCBI Taxonomy" id="980252"/>
    <lineage>
        <taxon>Bacteria</taxon>
        <taxon>Pseudomonadati</taxon>
        <taxon>Planctomycetota</taxon>
        <taxon>Planctomycetia</taxon>
        <taxon>Pirellulales</taxon>
        <taxon>Pirellulaceae</taxon>
        <taxon>Bremerella</taxon>
    </lineage>
</organism>
<keyword evidence="2" id="KW-1185">Reference proteome</keyword>